<protein>
    <submittedName>
        <fullName evidence="2">Uncharacterized protein</fullName>
    </submittedName>
</protein>
<dbReference type="HOGENOM" id="CLU_2264332_0_0_1"/>
<dbReference type="AlphaFoldDB" id="F4S253"/>
<dbReference type="GeneID" id="18924289"/>
<dbReference type="EMBL" id="GL883139">
    <property type="protein sequence ID" value="EGG01319.1"/>
    <property type="molecule type" value="Genomic_DNA"/>
</dbReference>
<dbReference type="KEGG" id="mlr:MELLADRAFT_111136"/>
<evidence type="ECO:0000313" key="3">
    <source>
        <dbReference type="Proteomes" id="UP000001072"/>
    </source>
</evidence>
<name>F4S253_MELLP</name>
<reference evidence="3" key="1">
    <citation type="journal article" date="2011" name="Proc. Natl. Acad. Sci. U.S.A.">
        <title>Obligate biotrophy features unraveled by the genomic analysis of rust fungi.</title>
        <authorList>
            <person name="Duplessis S."/>
            <person name="Cuomo C.A."/>
            <person name="Lin Y.-C."/>
            <person name="Aerts A."/>
            <person name="Tisserant E."/>
            <person name="Veneault-Fourrey C."/>
            <person name="Joly D.L."/>
            <person name="Hacquard S."/>
            <person name="Amselem J."/>
            <person name="Cantarel B.L."/>
            <person name="Chiu R."/>
            <person name="Coutinho P.M."/>
            <person name="Feau N."/>
            <person name="Field M."/>
            <person name="Frey P."/>
            <person name="Gelhaye E."/>
            <person name="Goldberg J."/>
            <person name="Grabherr M.G."/>
            <person name="Kodira C.D."/>
            <person name="Kohler A."/>
            <person name="Kuees U."/>
            <person name="Lindquist E.A."/>
            <person name="Lucas S.M."/>
            <person name="Mago R."/>
            <person name="Mauceli E."/>
            <person name="Morin E."/>
            <person name="Murat C."/>
            <person name="Pangilinan J.L."/>
            <person name="Park R."/>
            <person name="Pearson M."/>
            <person name="Quesneville H."/>
            <person name="Rouhier N."/>
            <person name="Sakthikumar S."/>
            <person name="Salamov A.A."/>
            <person name="Schmutz J."/>
            <person name="Selles B."/>
            <person name="Shapiro H."/>
            <person name="Tanguay P."/>
            <person name="Tuskan G.A."/>
            <person name="Henrissat B."/>
            <person name="Van de Peer Y."/>
            <person name="Rouze P."/>
            <person name="Ellis J.G."/>
            <person name="Dodds P.N."/>
            <person name="Schein J.E."/>
            <person name="Zhong S."/>
            <person name="Hamelin R.C."/>
            <person name="Grigoriev I.V."/>
            <person name="Szabo L.J."/>
            <person name="Martin F."/>
        </authorList>
    </citation>
    <scope>NUCLEOTIDE SEQUENCE [LARGE SCALE GENOMIC DNA]</scope>
    <source>
        <strain evidence="3">98AG31 / pathotype 3-4-7</strain>
    </source>
</reference>
<keyword evidence="3" id="KW-1185">Reference proteome</keyword>
<evidence type="ECO:0000256" key="1">
    <source>
        <dbReference type="SAM" id="MobiDB-lite"/>
    </source>
</evidence>
<proteinExistence type="predicted"/>
<organism evidence="3">
    <name type="scientific">Melampsora larici-populina (strain 98AG31 / pathotype 3-4-7)</name>
    <name type="common">Poplar leaf rust fungus</name>
    <dbReference type="NCBI Taxonomy" id="747676"/>
    <lineage>
        <taxon>Eukaryota</taxon>
        <taxon>Fungi</taxon>
        <taxon>Dikarya</taxon>
        <taxon>Basidiomycota</taxon>
        <taxon>Pucciniomycotina</taxon>
        <taxon>Pucciniomycetes</taxon>
        <taxon>Pucciniales</taxon>
        <taxon>Melampsoraceae</taxon>
        <taxon>Melampsora</taxon>
    </lineage>
</organism>
<gene>
    <name evidence="2" type="ORF">MELLADRAFT_111136</name>
</gene>
<dbReference type="Proteomes" id="UP000001072">
    <property type="component" value="Unassembled WGS sequence"/>
</dbReference>
<dbReference type="RefSeq" id="XP_007415420.1">
    <property type="nucleotide sequence ID" value="XM_007415358.1"/>
</dbReference>
<accession>F4S253</accession>
<dbReference type="InParanoid" id="F4S253"/>
<sequence length="103" mass="11635">MSFLPNQSPELLNYPIIKNPINVTRISTLIQPYIEMTRIHKIEADSDSLKSYSNILGGRTPNYSQSGESSSFKRPKDYEISDLIQVSTLGSDWAPDEGRNDKD</sequence>
<evidence type="ECO:0000313" key="2">
    <source>
        <dbReference type="EMBL" id="EGG01319.1"/>
    </source>
</evidence>
<feature type="compositionally biased region" description="Polar residues" evidence="1">
    <location>
        <begin position="61"/>
        <end position="72"/>
    </location>
</feature>
<dbReference type="VEuPathDB" id="FungiDB:MELLADRAFT_111136"/>
<feature type="region of interest" description="Disordered" evidence="1">
    <location>
        <begin position="51"/>
        <end position="76"/>
    </location>
</feature>